<dbReference type="InterPro" id="IPR000835">
    <property type="entry name" value="HTH_MarR-typ"/>
</dbReference>
<dbReference type="Pfam" id="PF01047">
    <property type="entry name" value="MarR"/>
    <property type="match status" value="1"/>
</dbReference>
<dbReference type="PANTHER" id="PTHR33164">
    <property type="entry name" value="TRANSCRIPTIONAL REGULATOR, MARR FAMILY"/>
    <property type="match status" value="1"/>
</dbReference>
<gene>
    <name evidence="2" type="ORF">GCM10011379_44710</name>
</gene>
<evidence type="ECO:0000313" key="2">
    <source>
        <dbReference type="EMBL" id="GGH77806.1"/>
    </source>
</evidence>
<dbReference type="Proteomes" id="UP000627292">
    <property type="component" value="Unassembled WGS sequence"/>
</dbReference>
<dbReference type="InterPro" id="IPR039422">
    <property type="entry name" value="MarR/SlyA-like"/>
</dbReference>
<reference evidence="2" key="1">
    <citation type="journal article" date="2014" name="Int. J. Syst. Evol. Microbiol.">
        <title>Complete genome sequence of Corynebacterium casei LMG S-19264T (=DSM 44701T), isolated from a smear-ripened cheese.</title>
        <authorList>
            <consortium name="US DOE Joint Genome Institute (JGI-PGF)"/>
            <person name="Walter F."/>
            <person name="Albersmeier A."/>
            <person name="Kalinowski J."/>
            <person name="Ruckert C."/>
        </authorList>
    </citation>
    <scope>NUCLEOTIDE SEQUENCE</scope>
    <source>
        <strain evidence="2">CGMCC 1.15290</strain>
    </source>
</reference>
<proteinExistence type="predicted"/>
<dbReference type="Gene3D" id="1.10.10.10">
    <property type="entry name" value="Winged helix-like DNA-binding domain superfamily/Winged helix DNA-binding domain"/>
    <property type="match status" value="1"/>
</dbReference>
<dbReference type="PROSITE" id="PS50995">
    <property type="entry name" value="HTH_MARR_2"/>
    <property type="match status" value="1"/>
</dbReference>
<keyword evidence="3" id="KW-1185">Reference proteome</keyword>
<dbReference type="InterPro" id="IPR036390">
    <property type="entry name" value="WH_DNA-bd_sf"/>
</dbReference>
<dbReference type="GO" id="GO:0006950">
    <property type="term" value="P:response to stress"/>
    <property type="evidence" value="ECO:0007669"/>
    <property type="project" value="TreeGrafter"/>
</dbReference>
<comment type="caution">
    <text evidence="2">The sequence shown here is derived from an EMBL/GenBank/DDBJ whole genome shotgun (WGS) entry which is preliminary data.</text>
</comment>
<accession>A0A917J3L4</accession>
<dbReference type="SMART" id="SM00347">
    <property type="entry name" value="HTH_MARR"/>
    <property type="match status" value="1"/>
</dbReference>
<reference evidence="2" key="2">
    <citation type="submission" date="2020-09" db="EMBL/GenBank/DDBJ databases">
        <authorList>
            <person name="Sun Q."/>
            <person name="Zhou Y."/>
        </authorList>
    </citation>
    <scope>NUCLEOTIDE SEQUENCE</scope>
    <source>
        <strain evidence="2">CGMCC 1.15290</strain>
    </source>
</reference>
<name>A0A917J3L4_9BACT</name>
<dbReference type="PANTHER" id="PTHR33164:SF43">
    <property type="entry name" value="HTH-TYPE TRANSCRIPTIONAL REPRESSOR YETL"/>
    <property type="match status" value="1"/>
</dbReference>
<dbReference type="InterPro" id="IPR036388">
    <property type="entry name" value="WH-like_DNA-bd_sf"/>
</dbReference>
<protein>
    <submittedName>
        <fullName evidence="2">MarR family transcriptional regulator</fullName>
    </submittedName>
</protein>
<evidence type="ECO:0000259" key="1">
    <source>
        <dbReference type="PROSITE" id="PS50995"/>
    </source>
</evidence>
<dbReference type="EMBL" id="BMIB01000004">
    <property type="protein sequence ID" value="GGH77806.1"/>
    <property type="molecule type" value="Genomic_DNA"/>
</dbReference>
<dbReference type="GO" id="GO:0003700">
    <property type="term" value="F:DNA-binding transcription factor activity"/>
    <property type="evidence" value="ECO:0007669"/>
    <property type="project" value="InterPro"/>
</dbReference>
<feature type="domain" description="HTH marR-type" evidence="1">
    <location>
        <begin position="1"/>
        <end position="149"/>
    </location>
</feature>
<dbReference type="SUPFAM" id="SSF46785">
    <property type="entry name" value="Winged helix' DNA-binding domain"/>
    <property type="match status" value="1"/>
</dbReference>
<dbReference type="AlphaFoldDB" id="A0A917J3L4"/>
<dbReference type="PRINTS" id="PR00598">
    <property type="entry name" value="HTHMARR"/>
</dbReference>
<evidence type="ECO:0000313" key="3">
    <source>
        <dbReference type="Proteomes" id="UP000627292"/>
    </source>
</evidence>
<organism evidence="2 3">
    <name type="scientific">Filimonas zeae</name>
    <dbReference type="NCBI Taxonomy" id="1737353"/>
    <lineage>
        <taxon>Bacteria</taxon>
        <taxon>Pseudomonadati</taxon>
        <taxon>Bacteroidota</taxon>
        <taxon>Chitinophagia</taxon>
        <taxon>Chitinophagales</taxon>
        <taxon>Chitinophagaceae</taxon>
        <taxon>Filimonas</taxon>
    </lineage>
</organism>
<sequence>MKIEKAIQTQGFKNQQMKAAINIMYTAYHVKCSVSDALKAYGLTPEQYNVLRILKGKYPDQMCVRDIAGRMIERSSNVPRIIDRLELKKLVKRSTSSEDKRETVITLTQPGINMLATVNDIMEATNSQVCHLSDIELEQLNDLLDKYRG</sequence>